<reference evidence="1 2" key="1">
    <citation type="journal article" date="2021" name="BMC Genomics">
        <title>Datura genome reveals duplications of psychoactive alkaloid biosynthetic genes and high mutation rate following tissue culture.</title>
        <authorList>
            <person name="Rajewski A."/>
            <person name="Carter-House D."/>
            <person name="Stajich J."/>
            <person name="Litt A."/>
        </authorList>
    </citation>
    <scope>NUCLEOTIDE SEQUENCE [LARGE SCALE GENOMIC DNA]</scope>
    <source>
        <strain evidence="1">AR-01</strain>
    </source>
</reference>
<sequence>MSLLSAVRKAHSHDYGLVSTFYICLSFRAGGERSKCVCRNASALLYNIREPGDRGPVTPGADVVRTGSAIVYSDLTSMPEDPMLLASPESCTSGQITAKGGDPGGSLSGVCASPIPSVLTILLVMTSGSSETSRRKPQSP</sequence>
<organism evidence="1 2">
    <name type="scientific">Datura stramonium</name>
    <name type="common">Jimsonweed</name>
    <name type="synonym">Common thornapple</name>
    <dbReference type="NCBI Taxonomy" id="4076"/>
    <lineage>
        <taxon>Eukaryota</taxon>
        <taxon>Viridiplantae</taxon>
        <taxon>Streptophyta</taxon>
        <taxon>Embryophyta</taxon>
        <taxon>Tracheophyta</taxon>
        <taxon>Spermatophyta</taxon>
        <taxon>Magnoliopsida</taxon>
        <taxon>eudicotyledons</taxon>
        <taxon>Gunneridae</taxon>
        <taxon>Pentapetalae</taxon>
        <taxon>asterids</taxon>
        <taxon>lamiids</taxon>
        <taxon>Solanales</taxon>
        <taxon>Solanaceae</taxon>
        <taxon>Solanoideae</taxon>
        <taxon>Datureae</taxon>
        <taxon>Datura</taxon>
    </lineage>
</organism>
<accession>A0ABS8V862</accession>
<gene>
    <name evidence="1" type="ORF">HAX54_029495</name>
</gene>
<comment type="caution">
    <text evidence="1">The sequence shown here is derived from an EMBL/GenBank/DDBJ whole genome shotgun (WGS) entry which is preliminary data.</text>
</comment>
<evidence type="ECO:0000313" key="2">
    <source>
        <dbReference type="Proteomes" id="UP000823775"/>
    </source>
</evidence>
<keyword evidence="2" id="KW-1185">Reference proteome</keyword>
<name>A0ABS8V862_DATST</name>
<dbReference type="EMBL" id="JACEIK010003667">
    <property type="protein sequence ID" value="MCD9642612.1"/>
    <property type="molecule type" value="Genomic_DNA"/>
</dbReference>
<dbReference type="Proteomes" id="UP000823775">
    <property type="component" value="Unassembled WGS sequence"/>
</dbReference>
<proteinExistence type="predicted"/>
<evidence type="ECO:0000313" key="1">
    <source>
        <dbReference type="EMBL" id="MCD9642612.1"/>
    </source>
</evidence>
<protein>
    <submittedName>
        <fullName evidence="1">Uncharacterized protein</fullName>
    </submittedName>
</protein>